<dbReference type="InterPro" id="IPR036864">
    <property type="entry name" value="Zn2-C6_fun-type_DNA-bd_sf"/>
</dbReference>
<protein>
    <recommendedName>
        <fullName evidence="5">Xylanolytic transcriptional activator regulatory domain-containing protein</fullName>
    </recommendedName>
</protein>
<keyword evidence="4" id="KW-0539">Nucleus</keyword>
<dbReference type="GO" id="GO:0003677">
    <property type="term" value="F:DNA binding"/>
    <property type="evidence" value="ECO:0007669"/>
    <property type="project" value="UniProtKB-KW"/>
</dbReference>
<accession>A0AAD7CMX8</accession>
<dbReference type="AlphaFoldDB" id="A0AAD7CMX8"/>
<evidence type="ECO:0000259" key="5">
    <source>
        <dbReference type="SMART" id="SM00906"/>
    </source>
</evidence>
<proteinExistence type="predicted"/>
<dbReference type="EMBL" id="JARKIF010000001">
    <property type="protein sequence ID" value="KAJ7650977.1"/>
    <property type="molecule type" value="Genomic_DNA"/>
</dbReference>
<keyword evidence="3" id="KW-0238">DNA-binding</keyword>
<sequence length="598" mass="67134">MPGNQCTGCLTFGKPCTYLQPLTKPGPKNKLVEQLRAKVAALEEQAKLQTACALCSQPLSTLGGASDEISAGNSTEESDTDNVEVLVHKLRQWQLGTGFTSCEASRYGSGSNVNLVHDMLVMKEKHLGHPSFSNPRQRRPIYRDQLLWEKKHYSQQAAYVFPPSDLLASLVDLYFKNIHPTFPVLHRDSFLHHLLDGLHQRDTRFGAVLLAVLALASRYSDDPRVVVDGNTLSSGWPFVGQLMTLYSLGGSTTAAVMGYLALGIGFLRFHGRIRRAGGGLEYEIELWNRAFWSIFVLDGFLSSYLGRAPAINLKECDVDPLLEVDDEYWDQGFVQPADKSPQLSFFARFVRLFEILGQALRWLCSPNRQKNQQETIAQLDSQMNDFSESIPAHLRWDSNGQGIFFDQSAVLYSTFYWLQMTIHRPHIMKQSTQSEPSLFICFTAARSALRVADAWMNRSEHLPSPFLQNATFISAVVLLLNTFATKRVGVSLDVSNDMTQIRIAMKVFKACEARWQSAGRRWELLQELQYLDGYLSVRAPPVVPKSSGHGFEEHDPREEGFRPDTSIEQLLAETETPSGDSINSELVSLWLAAPADFM</sequence>
<dbReference type="SMART" id="SM00906">
    <property type="entry name" value="Fungal_trans"/>
    <property type="match status" value="1"/>
</dbReference>
<gene>
    <name evidence="6" type="ORF">FB45DRAFT_1018341</name>
</gene>
<evidence type="ECO:0000256" key="1">
    <source>
        <dbReference type="ARBA" id="ARBA00004123"/>
    </source>
</evidence>
<evidence type="ECO:0000313" key="7">
    <source>
        <dbReference type="Proteomes" id="UP001221142"/>
    </source>
</evidence>
<evidence type="ECO:0000313" key="6">
    <source>
        <dbReference type="EMBL" id="KAJ7650977.1"/>
    </source>
</evidence>
<evidence type="ECO:0000256" key="4">
    <source>
        <dbReference type="ARBA" id="ARBA00023242"/>
    </source>
</evidence>
<dbReference type="Proteomes" id="UP001221142">
    <property type="component" value="Unassembled WGS sequence"/>
</dbReference>
<dbReference type="PANTHER" id="PTHR46910:SF3">
    <property type="entry name" value="HALOTOLERANCE PROTEIN 9-RELATED"/>
    <property type="match status" value="1"/>
</dbReference>
<dbReference type="Gene3D" id="4.10.240.10">
    <property type="entry name" value="Zn(2)-C6 fungal-type DNA-binding domain"/>
    <property type="match status" value="1"/>
</dbReference>
<keyword evidence="7" id="KW-1185">Reference proteome</keyword>
<evidence type="ECO:0000256" key="3">
    <source>
        <dbReference type="ARBA" id="ARBA00023125"/>
    </source>
</evidence>
<name>A0AAD7CMX8_9AGAR</name>
<reference evidence="6" key="1">
    <citation type="submission" date="2023-03" db="EMBL/GenBank/DDBJ databases">
        <title>Massive genome expansion in bonnet fungi (Mycena s.s.) driven by repeated elements and novel gene families across ecological guilds.</title>
        <authorList>
            <consortium name="Lawrence Berkeley National Laboratory"/>
            <person name="Harder C.B."/>
            <person name="Miyauchi S."/>
            <person name="Viragh M."/>
            <person name="Kuo A."/>
            <person name="Thoen E."/>
            <person name="Andreopoulos B."/>
            <person name="Lu D."/>
            <person name="Skrede I."/>
            <person name="Drula E."/>
            <person name="Henrissat B."/>
            <person name="Morin E."/>
            <person name="Kohler A."/>
            <person name="Barry K."/>
            <person name="LaButti K."/>
            <person name="Morin E."/>
            <person name="Salamov A."/>
            <person name="Lipzen A."/>
            <person name="Mereny Z."/>
            <person name="Hegedus B."/>
            <person name="Baldrian P."/>
            <person name="Stursova M."/>
            <person name="Weitz H."/>
            <person name="Taylor A."/>
            <person name="Grigoriev I.V."/>
            <person name="Nagy L.G."/>
            <person name="Martin F."/>
            <person name="Kauserud H."/>
        </authorList>
    </citation>
    <scope>NUCLEOTIDE SEQUENCE</scope>
    <source>
        <strain evidence="6">9284</strain>
    </source>
</reference>
<dbReference type="CDD" id="cd12148">
    <property type="entry name" value="fungal_TF_MHR"/>
    <property type="match status" value="1"/>
</dbReference>
<evidence type="ECO:0000256" key="2">
    <source>
        <dbReference type="ARBA" id="ARBA00022723"/>
    </source>
</evidence>
<organism evidence="6 7">
    <name type="scientific">Roridomyces roridus</name>
    <dbReference type="NCBI Taxonomy" id="1738132"/>
    <lineage>
        <taxon>Eukaryota</taxon>
        <taxon>Fungi</taxon>
        <taxon>Dikarya</taxon>
        <taxon>Basidiomycota</taxon>
        <taxon>Agaricomycotina</taxon>
        <taxon>Agaricomycetes</taxon>
        <taxon>Agaricomycetidae</taxon>
        <taxon>Agaricales</taxon>
        <taxon>Marasmiineae</taxon>
        <taxon>Mycenaceae</taxon>
        <taxon>Roridomyces</taxon>
    </lineage>
</organism>
<dbReference type="GO" id="GO:0005634">
    <property type="term" value="C:nucleus"/>
    <property type="evidence" value="ECO:0007669"/>
    <property type="project" value="UniProtKB-SubCell"/>
</dbReference>
<dbReference type="GO" id="GO:0008270">
    <property type="term" value="F:zinc ion binding"/>
    <property type="evidence" value="ECO:0007669"/>
    <property type="project" value="InterPro"/>
</dbReference>
<dbReference type="InterPro" id="IPR050987">
    <property type="entry name" value="AtrR-like"/>
</dbReference>
<comment type="caution">
    <text evidence="6">The sequence shown here is derived from an EMBL/GenBank/DDBJ whole genome shotgun (WGS) entry which is preliminary data.</text>
</comment>
<dbReference type="PANTHER" id="PTHR46910">
    <property type="entry name" value="TRANSCRIPTION FACTOR PDR1"/>
    <property type="match status" value="1"/>
</dbReference>
<feature type="domain" description="Xylanolytic transcriptional activator regulatory" evidence="5">
    <location>
        <begin position="250"/>
        <end position="327"/>
    </location>
</feature>
<dbReference type="Pfam" id="PF04082">
    <property type="entry name" value="Fungal_trans"/>
    <property type="match status" value="2"/>
</dbReference>
<dbReference type="InterPro" id="IPR007219">
    <property type="entry name" value="XnlR_reg_dom"/>
</dbReference>
<dbReference type="GO" id="GO:0000981">
    <property type="term" value="F:DNA-binding transcription factor activity, RNA polymerase II-specific"/>
    <property type="evidence" value="ECO:0007669"/>
    <property type="project" value="InterPro"/>
</dbReference>
<keyword evidence="2" id="KW-0479">Metal-binding</keyword>
<dbReference type="GO" id="GO:0006351">
    <property type="term" value="P:DNA-templated transcription"/>
    <property type="evidence" value="ECO:0007669"/>
    <property type="project" value="InterPro"/>
</dbReference>
<comment type="subcellular location">
    <subcellularLocation>
        <location evidence="1">Nucleus</location>
    </subcellularLocation>
</comment>